<dbReference type="Proteomes" id="UP000253235">
    <property type="component" value="Unassembled WGS sequence"/>
</dbReference>
<comment type="caution">
    <text evidence="1">The sequence shown here is derived from an EMBL/GenBank/DDBJ whole genome shotgun (WGS) entry which is preliminary data.</text>
</comment>
<gene>
    <name evidence="1" type="ORF">DR871_002450</name>
</gene>
<evidence type="ECO:0000313" key="2">
    <source>
        <dbReference type="Proteomes" id="UP000253235"/>
    </source>
</evidence>
<proteinExistence type="predicted"/>
<organism evidence="1 2">
    <name type="scientific">Flavobacterium petrolei</name>
    <dbReference type="NCBI Taxonomy" id="2259594"/>
    <lineage>
        <taxon>Bacteria</taxon>
        <taxon>Pseudomonadati</taxon>
        <taxon>Bacteroidota</taxon>
        <taxon>Flavobacteriia</taxon>
        <taxon>Flavobacteriales</taxon>
        <taxon>Flavobacteriaceae</taxon>
        <taxon>Flavobacterium</taxon>
    </lineage>
</organism>
<keyword evidence="2" id="KW-1185">Reference proteome</keyword>
<dbReference type="EMBL" id="QNVY02000001">
    <property type="protein sequence ID" value="RYJ53708.1"/>
    <property type="molecule type" value="Genomic_DNA"/>
</dbReference>
<evidence type="ECO:0000313" key="1">
    <source>
        <dbReference type="EMBL" id="RYJ53708.1"/>
    </source>
</evidence>
<protein>
    <submittedName>
        <fullName evidence="1">Uncharacterized protein</fullName>
    </submittedName>
</protein>
<accession>A0A482TQB2</accession>
<sequence length="15" mass="1753">MAIFLREQQVGQLGY</sequence>
<reference evidence="1 2" key="1">
    <citation type="submission" date="2019-01" db="EMBL/GenBank/DDBJ databases">
        <title>Flavobacterium sp. nov. isolated from arctic soil.</title>
        <authorList>
            <person name="Kim D.-U."/>
        </authorList>
    </citation>
    <scope>NUCLEOTIDE SEQUENCE [LARGE SCALE GENOMIC DNA]</scope>
    <source>
        <strain evidence="1 2">Kopri-42</strain>
    </source>
</reference>
<name>A0A482TQB2_9FLAO</name>